<name>A0A0B2A113_9MICO</name>
<organism evidence="2 3">
    <name type="scientific">Microbacterium mangrovi</name>
    <dbReference type="NCBI Taxonomy" id="1348253"/>
    <lineage>
        <taxon>Bacteria</taxon>
        <taxon>Bacillati</taxon>
        <taxon>Actinomycetota</taxon>
        <taxon>Actinomycetes</taxon>
        <taxon>Micrococcales</taxon>
        <taxon>Microbacteriaceae</taxon>
        <taxon>Microbacterium</taxon>
    </lineage>
</organism>
<dbReference type="AlphaFoldDB" id="A0A0B2A113"/>
<dbReference type="EMBL" id="JTDK01000022">
    <property type="protein sequence ID" value="KHK95507.1"/>
    <property type="molecule type" value="Genomic_DNA"/>
</dbReference>
<dbReference type="OrthoDB" id="4172098at2"/>
<sequence>MHTPTALVVGGASLALLVGLGTSSASASTDDPAAVTTVTGFQQQLADESKTSPAAATELQQFEDLSPSDQQKLVDYLDDPEVAEAFEHTAATGEALSIKDGDVQTTAKVEISRTPASAGLLSVRSLASTQQYNVTATYAPEQRILGVLITRLTQTFKYVTGNNVVLRTQSCTAAATNFNFTVQLDSKVSRYMLAGGRAECDIVWKGYIAYKAFGVEIDKLQKLVVSGPGIVSESLNNA</sequence>
<protein>
    <submittedName>
        <fullName evidence="2">Uncharacterized protein</fullName>
    </submittedName>
</protein>
<gene>
    <name evidence="2" type="ORF">LK09_19240</name>
</gene>
<comment type="caution">
    <text evidence="2">The sequence shown here is derived from an EMBL/GenBank/DDBJ whole genome shotgun (WGS) entry which is preliminary data.</text>
</comment>
<proteinExistence type="predicted"/>
<reference evidence="2 3" key="1">
    <citation type="submission" date="2014-11" db="EMBL/GenBank/DDBJ databases">
        <title>Genome sequence of Microbacterium mangrovi MUSC 115(T).</title>
        <authorList>
            <person name="Lee L.-H."/>
        </authorList>
    </citation>
    <scope>NUCLEOTIDE SEQUENCE [LARGE SCALE GENOMIC DNA]</scope>
    <source>
        <strain evidence="2 3">MUSC 115</strain>
    </source>
</reference>
<feature type="chain" id="PRO_5039069601" evidence="1">
    <location>
        <begin position="28"/>
        <end position="238"/>
    </location>
</feature>
<dbReference type="STRING" id="1348253.LK09_19240"/>
<keyword evidence="1" id="KW-0732">Signal</keyword>
<feature type="signal peptide" evidence="1">
    <location>
        <begin position="1"/>
        <end position="27"/>
    </location>
</feature>
<evidence type="ECO:0000256" key="1">
    <source>
        <dbReference type="SAM" id="SignalP"/>
    </source>
</evidence>
<dbReference type="Proteomes" id="UP000031030">
    <property type="component" value="Unassembled WGS sequence"/>
</dbReference>
<evidence type="ECO:0000313" key="2">
    <source>
        <dbReference type="EMBL" id="KHK95507.1"/>
    </source>
</evidence>
<accession>A0A0B2A113</accession>
<keyword evidence="3" id="KW-1185">Reference proteome</keyword>
<dbReference type="RefSeq" id="WP_039403174.1">
    <property type="nucleotide sequence ID" value="NZ_JTDK01000022.1"/>
</dbReference>
<evidence type="ECO:0000313" key="3">
    <source>
        <dbReference type="Proteomes" id="UP000031030"/>
    </source>
</evidence>